<dbReference type="Proteomes" id="UP000276437">
    <property type="component" value="Chromosome"/>
</dbReference>
<dbReference type="Gene3D" id="3.40.630.40">
    <property type="entry name" value="Zn-dependent exopeptidases"/>
    <property type="match status" value="1"/>
</dbReference>
<dbReference type="EC" id="3.5.1.28" evidence="4"/>
<dbReference type="AlphaFoldDB" id="A0A348AHG1"/>
<evidence type="ECO:0000256" key="2">
    <source>
        <dbReference type="SAM" id="MobiDB-lite"/>
    </source>
</evidence>
<reference evidence="4 5" key="1">
    <citation type="journal article" date="2018" name="Int. J. Syst. Evol. Microbiol.">
        <title>Methylomusa anaerophila gen. nov., sp. nov., an anaerobic methanol-utilizing bacterium isolated from a microbial fuel cell.</title>
        <authorList>
            <person name="Amano N."/>
            <person name="Yamamuro A."/>
            <person name="Miyahara M."/>
            <person name="Kouzuma A."/>
            <person name="Abe T."/>
            <person name="Watanabe K."/>
        </authorList>
    </citation>
    <scope>NUCLEOTIDE SEQUENCE [LARGE SCALE GENOMIC DNA]</scope>
    <source>
        <strain evidence="4 5">MMFC1</strain>
    </source>
</reference>
<feature type="compositionally biased region" description="Basic and acidic residues" evidence="2">
    <location>
        <begin position="196"/>
        <end position="205"/>
    </location>
</feature>
<dbReference type="GO" id="GO:0009253">
    <property type="term" value="P:peptidoglycan catabolic process"/>
    <property type="evidence" value="ECO:0007669"/>
    <property type="project" value="InterPro"/>
</dbReference>
<dbReference type="InterPro" id="IPR002508">
    <property type="entry name" value="MurNAc-LAA_cat"/>
</dbReference>
<organism evidence="4 5">
    <name type="scientific">Methylomusa anaerophila</name>
    <dbReference type="NCBI Taxonomy" id="1930071"/>
    <lineage>
        <taxon>Bacteria</taxon>
        <taxon>Bacillati</taxon>
        <taxon>Bacillota</taxon>
        <taxon>Negativicutes</taxon>
        <taxon>Selenomonadales</taxon>
        <taxon>Sporomusaceae</taxon>
        <taxon>Methylomusa</taxon>
    </lineage>
</organism>
<dbReference type="InterPro" id="IPR050695">
    <property type="entry name" value="N-acetylmuramoyl_amidase_3"/>
</dbReference>
<evidence type="ECO:0000313" key="5">
    <source>
        <dbReference type="Proteomes" id="UP000276437"/>
    </source>
</evidence>
<dbReference type="Pfam" id="PF01520">
    <property type="entry name" value="Amidase_3"/>
    <property type="match status" value="1"/>
</dbReference>
<evidence type="ECO:0000313" key="4">
    <source>
        <dbReference type="EMBL" id="BBB90509.1"/>
    </source>
</evidence>
<keyword evidence="5" id="KW-1185">Reference proteome</keyword>
<dbReference type="GO" id="GO:0008745">
    <property type="term" value="F:N-acetylmuramoyl-L-alanine amidase activity"/>
    <property type="evidence" value="ECO:0007669"/>
    <property type="project" value="UniProtKB-EC"/>
</dbReference>
<sequence length="205" mass="22213">MKITVNPGHYPGLDPGAINPETGLQEATVNQQVGEKLASRLKNYGHDVLLIQRNELYEITDESNTWGAELFISLHCNSFTSSEAHGTETYHFPDSEKGSKLASLIQAEFIGSLGLADRGVKAANFYVLHYTDCPAVLLEMAFITNQEEAALLENQDWQGKAADAIAAAFQRYIQGAGADETAGLKDPAGNNGKQVETTDSHDLES</sequence>
<dbReference type="KEGG" id="mana:MAMMFC1_01160"/>
<evidence type="ECO:0000256" key="1">
    <source>
        <dbReference type="ARBA" id="ARBA00022801"/>
    </source>
</evidence>
<evidence type="ECO:0000259" key="3">
    <source>
        <dbReference type="SMART" id="SM00646"/>
    </source>
</evidence>
<protein>
    <submittedName>
        <fullName evidence="4">N-acetylmuramoyl-L-alanine amidase LytC</fullName>
        <ecNumber evidence="4">3.5.1.28</ecNumber>
    </submittedName>
</protein>
<feature type="domain" description="MurNAc-LAA" evidence="3">
    <location>
        <begin position="60"/>
        <end position="170"/>
    </location>
</feature>
<dbReference type="PANTHER" id="PTHR30404">
    <property type="entry name" value="N-ACETYLMURAMOYL-L-ALANINE AMIDASE"/>
    <property type="match status" value="1"/>
</dbReference>
<dbReference type="SUPFAM" id="SSF53187">
    <property type="entry name" value="Zn-dependent exopeptidases"/>
    <property type="match status" value="1"/>
</dbReference>
<dbReference type="EMBL" id="AP018449">
    <property type="protein sequence ID" value="BBB90509.1"/>
    <property type="molecule type" value="Genomic_DNA"/>
</dbReference>
<proteinExistence type="predicted"/>
<feature type="region of interest" description="Disordered" evidence="2">
    <location>
        <begin position="180"/>
        <end position="205"/>
    </location>
</feature>
<name>A0A348AHG1_9FIRM</name>
<dbReference type="OrthoDB" id="9180606at2"/>
<dbReference type="PANTHER" id="PTHR30404:SF0">
    <property type="entry name" value="N-ACETYLMURAMOYL-L-ALANINE AMIDASE AMIC"/>
    <property type="match status" value="1"/>
</dbReference>
<keyword evidence="1 4" id="KW-0378">Hydrolase</keyword>
<dbReference type="SMART" id="SM00646">
    <property type="entry name" value="Ami_3"/>
    <property type="match status" value="1"/>
</dbReference>
<dbReference type="GO" id="GO:0030288">
    <property type="term" value="C:outer membrane-bounded periplasmic space"/>
    <property type="evidence" value="ECO:0007669"/>
    <property type="project" value="TreeGrafter"/>
</dbReference>
<dbReference type="RefSeq" id="WP_126307264.1">
    <property type="nucleotide sequence ID" value="NZ_AP018449.1"/>
</dbReference>
<dbReference type="CDD" id="cd02696">
    <property type="entry name" value="MurNAc-LAA"/>
    <property type="match status" value="1"/>
</dbReference>
<gene>
    <name evidence="4" type="primary">lytC_1</name>
    <name evidence="4" type="ORF">MAMMFC1_01160</name>
</gene>
<accession>A0A348AHG1</accession>